<name>A0A9E2F5X9_PSYF1</name>
<dbReference type="EMBL" id="QLTW01000024">
    <property type="protein sequence ID" value="MBT9144810.1"/>
    <property type="molecule type" value="Genomic_DNA"/>
</dbReference>
<dbReference type="InterPro" id="IPR029058">
    <property type="entry name" value="AB_hydrolase_fold"/>
</dbReference>
<gene>
    <name evidence="2" type="primary">ydjP</name>
    <name evidence="2" type="ORF">DDT42_00661</name>
</gene>
<comment type="caution">
    <text evidence="2">The sequence shown here is derived from an EMBL/GenBank/DDBJ whole genome shotgun (WGS) entry which is preliminary data.</text>
</comment>
<evidence type="ECO:0000313" key="2">
    <source>
        <dbReference type="EMBL" id="MBT9144810.1"/>
    </source>
</evidence>
<evidence type="ECO:0000259" key="1">
    <source>
        <dbReference type="Pfam" id="PF12697"/>
    </source>
</evidence>
<dbReference type="GO" id="GO:0016020">
    <property type="term" value="C:membrane"/>
    <property type="evidence" value="ECO:0007669"/>
    <property type="project" value="TreeGrafter"/>
</dbReference>
<dbReference type="PANTHER" id="PTHR43798:SF33">
    <property type="entry name" value="HYDROLASE, PUTATIVE (AFU_ORTHOLOGUE AFUA_2G14860)-RELATED"/>
    <property type="match status" value="1"/>
</dbReference>
<dbReference type="SUPFAM" id="SSF53474">
    <property type="entry name" value="alpha/beta-Hydrolases"/>
    <property type="match status" value="1"/>
</dbReference>
<dbReference type="EC" id="3.-.-.-" evidence="2"/>
<dbReference type="AlphaFoldDB" id="A0A9E2F5X9"/>
<dbReference type="PANTHER" id="PTHR43798">
    <property type="entry name" value="MONOACYLGLYCEROL LIPASE"/>
    <property type="match status" value="1"/>
</dbReference>
<dbReference type="InterPro" id="IPR000073">
    <property type="entry name" value="AB_hydrolase_1"/>
</dbReference>
<dbReference type="Pfam" id="PF12697">
    <property type="entry name" value="Abhydrolase_6"/>
    <property type="match status" value="1"/>
</dbReference>
<keyword evidence="2" id="KW-0378">Hydrolase</keyword>
<feature type="domain" description="AB hydrolase-1" evidence="1">
    <location>
        <begin position="24"/>
        <end position="246"/>
    </location>
</feature>
<protein>
    <submittedName>
        <fullName evidence="2">AB hydrolase superfamily protein YdjP</fullName>
        <ecNumber evidence="2">3.-.-.-</ecNumber>
    </submittedName>
</protein>
<accession>A0A9E2F5X9</accession>
<evidence type="ECO:0000313" key="3">
    <source>
        <dbReference type="Proteomes" id="UP000811545"/>
    </source>
</evidence>
<dbReference type="Gene3D" id="3.40.50.1820">
    <property type="entry name" value="alpha/beta hydrolase"/>
    <property type="match status" value="1"/>
</dbReference>
<dbReference type="PRINTS" id="PR00111">
    <property type="entry name" value="ABHYDROLASE"/>
</dbReference>
<dbReference type="InterPro" id="IPR050266">
    <property type="entry name" value="AB_hydrolase_sf"/>
</dbReference>
<dbReference type="Proteomes" id="UP000811545">
    <property type="component" value="Unassembled WGS sequence"/>
</dbReference>
<sequence>MPYLPYKDGKIYYEEQGSGGKIFIFVHGNIASLKYWVKLREFLPVDFKCYFLDLPGYGQSDNLPPYNINAFSEAVLHFFDSMNINSCIYVGNSTGGLIGMNTCLKTKKIEKIILVSTVPGKGYPLTDDARAAFNLLMTNRVFLEQIIRNNVLAQFTDEVMIQEFIQDALRATPQGYIELPESLGSTNIIEDLKKINIPALFLHGDEDKVIPLIWIDDTVSSIRGKLIVMKGLGHTPQLVAPQEVARNITNFVRG</sequence>
<proteinExistence type="predicted"/>
<dbReference type="GO" id="GO:0016787">
    <property type="term" value="F:hydrolase activity"/>
    <property type="evidence" value="ECO:0007669"/>
    <property type="project" value="UniProtKB-KW"/>
</dbReference>
<organism evidence="2 3">
    <name type="scientific">Psychracetigena formicireducens</name>
    <dbReference type="NCBI Taxonomy" id="2986056"/>
    <lineage>
        <taxon>Bacteria</taxon>
        <taxon>Bacillati</taxon>
        <taxon>Candidatus Lithacetigenota</taxon>
        <taxon>Candidatus Psychracetigena</taxon>
    </lineage>
</organism>
<reference evidence="2 3" key="1">
    <citation type="journal article" date="2021" name="bioRxiv">
        <title>Unique metabolic strategies in Hadean analogues reveal hints for primordial physiology.</title>
        <authorList>
            <person name="Nobu M.K."/>
            <person name="Nakai R."/>
            <person name="Tamazawa S."/>
            <person name="Mori H."/>
            <person name="Toyoda A."/>
            <person name="Ijiri A."/>
            <person name="Suzuki S."/>
            <person name="Kurokawa K."/>
            <person name="Kamagata Y."/>
            <person name="Tamaki H."/>
        </authorList>
    </citation>
    <scope>NUCLEOTIDE SEQUENCE [LARGE SCALE GENOMIC DNA]</scope>
    <source>
        <strain evidence="2">BS525</strain>
    </source>
</reference>